<keyword evidence="4 6" id="KW-1133">Transmembrane helix</keyword>
<dbReference type="RefSeq" id="WP_073180179.1">
    <property type="nucleotide sequence ID" value="NZ_CP063145.1"/>
</dbReference>
<dbReference type="InterPro" id="IPR006696">
    <property type="entry name" value="DUF423"/>
</dbReference>
<dbReference type="STRING" id="1118202.SAMN05443429_10848"/>
<proteinExistence type="inferred from homology"/>
<feature type="transmembrane region" description="Helical" evidence="6">
    <location>
        <begin position="42"/>
        <end position="62"/>
    </location>
</feature>
<sequence length="128" mass="14535">MKNTVLIFGALYGMLSVILGAFGAHAFKKILSPAQLESFETGVRYMMYSAFYLLLVGYILNFQSGAERWIGWLMIIGTLLFSVSIYLLSFQESWGVNLRFLGPVTPIGGLMMIISWAMLMFYFFKLKN</sequence>
<evidence type="ECO:0000256" key="3">
    <source>
        <dbReference type="ARBA" id="ARBA00022692"/>
    </source>
</evidence>
<evidence type="ECO:0000313" key="8">
    <source>
        <dbReference type="EMBL" id="SHJ04727.1"/>
    </source>
</evidence>
<evidence type="ECO:0000256" key="2">
    <source>
        <dbReference type="ARBA" id="ARBA00009694"/>
    </source>
</evidence>
<dbReference type="GO" id="GO:0005886">
    <property type="term" value="C:plasma membrane"/>
    <property type="evidence" value="ECO:0007669"/>
    <property type="project" value="TreeGrafter"/>
</dbReference>
<keyword evidence="3 6" id="KW-0812">Transmembrane</keyword>
<dbReference type="EMBL" id="FQYI01000008">
    <property type="protein sequence ID" value="SHJ04727.1"/>
    <property type="molecule type" value="Genomic_DNA"/>
</dbReference>
<dbReference type="PANTHER" id="PTHR43461:SF1">
    <property type="entry name" value="TRANSMEMBRANE PROTEIN 256"/>
    <property type="match status" value="1"/>
</dbReference>
<evidence type="ECO:0000256" key="4">
    <source>
        <dbReference type="ARBA" id="ARBA00022989"/>
    </source>
</evidence>
<comment type="subcellular location">
    <subcellularLocation>
        <location evidence="1">Membrane</location>
        <topology evidence="1">Multi-pass membrane protein</topology>
    </subcellularLocation>
</comment>
<keyword evidence="9" id="KW-1185">Reference proteome</keyword>
<evidence type="ECO:0000313" key="9">
    <source>
        <dbReference type="Proteomes" id="UP000184335"/>
    </source>
</evidence>
<gene>
    <name evidence="7" type="ORF">IMZ16_03225</name>
    <name evidence="8" type="ORF">SAMN05443429_10848</name>
</gene>
<feature type="transmembrane region" description="Helical" evidence="6">
    <location>
        <begin position="69"/>
        <end position="88"/>
    </location>
</feature>
<keyword evidence="5 6" id="KW-0472">Membrane</keyword>
<accession>A0A1M6G4K5</accession>
<evidence type="ECO:0000256" key="5">
    <source>
        <dbReference type="ARBA" id="ARBA00023136"/>
    </source>
</evidence>
<dbReference type="OrthoDB" id="9802121at2"/>
<reference evidence="8 9" key="1">
    <citation type="submission" date="2016-11" db="EMBL/GenBank/DDBJ databases">
        <authorList>
            <person name="Jaros S."/>
            <person name="Januszkiewicz K."/>
            <person name="Wedrychowicz H."/>
        </authorList>
    </citation>
    <scope>NUCLEOTIDE SEQUENCE [LARGE SCALE GENOMIC DNA]</scope>
    <source>
        <strain evidence="8 9">DSM 25479</strain>
    </source>
</reference>
<dbReference type="Proteomes" id="UP000593605">
    <property type="component" value="Chromosome"/>
</dbReference>
<dbReference type="Proteomes" id="UP000184335">
    <property type="component" value="Unassembled WGS sequence"/>
</dbReference>
<protein>
    <submittedName>
        <fullName evidence="7">DUF423 domain-containing protein</fullName>
    </submittedName>
</protein>
<evidence type="ECO:0000313" key="10">
    <source>
        <dbReference type="Proteomes" id="UP000593605"/>
    </source>
</evidence>
<dbReference type="Pfam" id="PF04241">
    <property type="entry name" value="DUF423"/>
    <property type="match status" value="1"/>
</dbReference>
<organism evidence="8 9">
    <name type="scientific">Cruoricaptor ignavus</name>
    <dbReference type="NCBI Taxonomy" id="1118202"/>
    <lineage>
        <taxon>Bacteria</taxon>
        <taxon>Pseudomonadati</taxon>
        <taxon>Bacteroidota</taxon>
        <taxon>Flavobacteriia</taxon>
        <taxon>Flavobacteriales</taxon>
        <taxon>Weeksellaceae</taxon>
        <taxon>Cruoricaptor</taxon>
    </lineage>
</organism>
<dbReference type="AlphaFoldDB" id="A0A1M6G4K5"/>
<evidence type="ECO:0000313" key="7">
    <source>
        <dbReference type="EMBL" id="QOR74462.1"/>
    </source>
</evidence>
<name>A0A1M6G4K5_9FLAO</name>
<dbReference type="PANTHER" id="PTHR43461">
    <property type="entry name" value="TRANSMEMBRANE PROTEIN 256"/>
    <property type="match status" value="1"/>
</dbReference>
<evidence type="ECO:0000256" key="6">
    <source>
        <dbReference type="SAM" id="Phobius"/>
    </source>
</evidence>
<dbReference type="EMBL" id="CP063145">
    <property type="protein sequence ID" value="QOR74462.1"/>
    <property type="molecule type" value="Genomic_DNA"/>
</dbReference>
<reference evidence="7 10" key="2">
    <citation type="submission" date="2020-10" db="EMBL/GenBank/DDBJ databases">
        <title>Complete genome of Cruoricapor ignavus strain M1214 isolated from the blood culture of a febrile patient.</title>
        <authorList>
            <person name="Guglielmino C.J.D."/>
        </authorList>
    </citation>
    <scope>NUCLEOTIDE SEQUENCE [LARGE SCALE GENOMIC DNA]</scope>
    <source>
        <strain evidence="7 10">M1214</strain>
    </source>
</reference>
<feature type="transmembrane region" description="Helical" evidence="6">
    <location>
        <begin position="100"/>
        <end position="124"/>
    </location>
</feature>
<evidence type="ECO:0000256" key="1">
    <source>
        <dbReference type="ARBA" id="ARBA00004141"/>
    </source>
</evidence>
<dbReference type="KEGG" id="civ:IMZ16_03225"/>
<comment type="similarity">
    <text evidence="2">Belongs to the UPF0382 family.</text>
</comment>